<name>A0ABU3L8B2_9FLAO</name>
<dbReference type="RefSeq" id="WP_314016244.1">
    <property type="nucleotide sequence ID" value="NZ_JAVTTP010000001.1"/>
</dbReference>
<dbReference type="PRINTS" id="PR00934">
    <property type="entry name" value="XHISDIPTASE"/>
</dbReference>
<evidence type="ECO:0000313" key="3">
    <source>
        <dbReference type="EMBL" id="MDT7829985.1"/>
    </source>
</evidence>
<dbReference type="InterPro" id="IPR002933">
    <property type="entry name" value="Peptidase_M20"/>
</dbReference>
<gene>
    <name evidence="3" type="ORF">RQM65_15060</name>
</gene>
<feature type="domain" description="Peptidase M20 dimerisation" evidence="2">
    <location>
        <begin position="208"/>
        <end position="293"/>
    </location>
</feature>
<keyword evidence="4" id="KW-1185">Reference proteome</keyword>
<dbReference type="Gene3D" id="3.40.630.10">
    <property type="entry name" value="Zn peptidases"/>
    <property type="match status" value="2"/>
</dbReference>
<evidence type="ECO:0000259" key="2">
    <source>
        <dbReference type="Pfam" id="PF07687"/>
    </source>
</evidence>
<keyword evidence="1" id="KW-0378">Hydrolase</keyword>
<comment type="caution">
    <text evidence="3">The sequence shown here is derived from an EMBL/GenBank/DDBJ whole genome shotgun (WGS) entry which is preliminary data.</text>
</comment>
<reference evidence="3 4" key="1">
    <citation type="submission" date="2023-09" db="EMBL/GenBank/DDBJ databases">
        <title>Novel taxa isolated from Blanes Bay.</title>
        <authorList>
            <person name="Rey-Velasco X."/>
            <person name="Lucena T."/>
        </authorList>
    </citation>
    <scope>NUCLEOTIDE SEQUENCE [LARGE SCALE GENOMIC DNA]</scope>
    <source>
        <strain evidence="3 4">S334</strain>
    </source>
</reference>
<evidence type="ECO:0000313" key="4">
    <source>
        <dbReference type="Proteomes" id="UP001250656"/>
    </source>
</evidence>
<protein>
    <submittedName>
        <fullName evidence="3">Aminoacyl-histidine dipeptidase</fullName>
    </submittedName>
</protein>
<dbReference type="PANTHER" id="PTHR43501">
    <property type="entry name" value="CYTOSOL NON-SPECIFIC DIPEPTIDASE"/>
    <property type="match status" value="1"/>
</dbReference>
<sequence length="486" mass="53187">MSEAIRKLEPQAIWNKFADLNAVPRPSKKEEKVIQFMMDFGESLNLETIKDAVGNVIIRKPASKGMDDRKTITLQSHLDMVHQKNADTDFDFETEGIRMKVDGDWVKADGTTLGADNGMGVAAIMALLESTDIKHPSLEALFTIDEETGMTGAKGLEGGVLQGEILLNLDTEEDDELDIGCAGGVDVTATRRYNGKPVPRAVTPYKVTVKGLQGGHSGMDIHRGLGNANKIMNRLLYHASNNFMMRLAEIDGGGLRNAIPRESVAKLVVLKSQIEDFEAAMMKLAGTIKKELQATEPDLVITLEQTSAPHMIMGLGAQERLLKGIYAAHNGVYRMSGTIPDLVETSNNIARVEVSDGAILINCLTRSSVDSVKMDLANALKSTFELARCDVRFGGEYPGWTPDPKSEILKVLKKKYKSLFKDEPRVIACHAGLECGILGQNYPSMDMISFGPTIRGAHSPDERVNIDSVQKFWKFLLAVLADAPKK</sequence>
<dbReference type="Pfam" id="PF01546">
    <property type="entry name" value="Peptidase_M20"/>
    <property type="match status" value="1"/>
</dbReference>
<dbReference type="PIRSF" id="PIRSF016599">
    <property type="entry name" value="Xaa-His_dipept"/>
    <property type="match status" value="1"/>
</dbReference>
<dbReference type="Pfam" id="PF07687">
    <property type="entry name" value="M20_dimer"/>
    <property type="match status" value="1"/>
</dbReference>
<dbReference type="SUPFAM" id="SSF53187">
    <property type="entry name" value="Zn-dependent exopeptidases"/>
    <property type="match status" value="1"/>
</dbReference>
<dbReference type="NCBIfam" id="TIGR01893">
    <property type="entry name" value="aa-his-dipept"/>
    <property type="match status" value="1"/>
</dbReference>
<proteinExistence type="predicted"/>
<dbReference type="PANTHER" id="PTHR43501:SF1">
    <property type="entry name" value="CYTOSOL NON-SPECIFIC DIPEPTIDASE"/>
    <property type="match status" value="1"/>
</dbReference>
<dbReference type="Proteomes" id="UP001250656">
    <property type="component" value="Unassembled WGS sequence"/>
</dbReference>
<dbReference type="CDD" id="cd03890">
    <property type="entry name" value="M20_pepD"/>
    <property type="match status" value="1"/>
</dbReference>
<dbReference type="InterPro" id="IPR011650">
    <property type="entry name" value="Peptidase_M20_dimer"/>
</dbReference>
<evidence type="ECO:0000256" key="1">
    <source>
        <dbReference type="ARBA" id="ARBA00022801"/>
    </source>
</evidence>
<dbReference type="EMBL" id="JAVTTP010000001">
    <property type="protein sequence ID" value="MDT7829985.1"/>
    <property type="molecule type" value="Genomic_DNA"/>
</dbReference>
<organism evidence="3 4">
    <name type="scientific">Pricia mediterranea</name>
    <dbReference type="NCBI Taxonomy" id="3076079"/>
    <lineage>
        <taxon>Bacteria</taxon>
        <taxon>Pseudomonadati</taxon>
        <taxon>Bacteroidota</taxon>
        <taxon>Flavobacteriia</taxon>
        <taxon>Flavobacteriales</taxon>
        <taxon>Flavobacteriaceae</taxon>
        <taxon>Pricia</taxon>
    </lineage>
</organism>
<dbReference type="InterPro" id="IPR001160">
    <property type="entry name" value="Peptidase_M20C"/>
</dbReference>
<accession>A0ABU3L8B2</accession>